<dbReference type="AlphaFoldDB" id="A0A8J3VAF3"/>
<evidence type="ECO:0000256" key="2">
    <source>
        <dbReference type="ARBA" id="ARBA00022803"/>
    </source>
</evidence>
<dbReference type="SUPFAM" id="SSF48452">
    <property type="entry name" value="TPR-like"/>
    <property type="match status" value="1"/>
</dbReference>
<dbReference type="Gene3D" id="1.25.40.10">
    <property type="entry name" value="Tetratricopeptide repeat domain"/>
    <property type="match status" value="1"/>
</dbReference>
<dbReference type="InterPro" id="IPR051012">
    <property type="entry name" value="CellSynth/LPSAsmb/PSIAsmb"/>
</dbReference>
<dbReference type="InterPro" id="IPR027417">
    <property type="entry name" value="P-loop_NTPase"/>
</dbReference>
<dbReference type="SUPFAM" id="SSF52540">
    <property type="entry name" value="P-loop containing nucleoside triphosphate hydrolases"/>
    <property type="match status" value="1"/>
</dbReference>
<dbReference type="Gene3D" id="3.40.50.300">
    <property type="entry name" value="P-loop containing nucleotide triphosphate hydrolases"/>
    <property type="match status" value="1"/>
</dbReference>
<dbReference type="RefSeq" id="WP_203886636.1">
    <property type="nucleotide sequence ID" value="NZ_BAABHH010000026.1"/>
</dbReference>
<dbReference type="Pfam" id="PF20703">
    <property type="entry name" value="nSTAND1"/>
    <property type="match status" value="1"/>
</dbReference>
<keyword evidence="5" id="KW-1185">Reference proteome</keyword>
<evidence type="ECO:0000259" key="3">
    <source>
        <dbReference type="Pfam" id="PF20703"/>
    </source>
</evidence>
<dbReference type="InterPro" id="IPR049052">
    <property type="entry name" value="nSTAND1"/>
</dbReference>
<accession>A0A8J3VAF3</accession>
<evidence type="ECO:0000313" key="5">
    <source>
        <dbReference type="Proteomes" id="UP000630097"/>
    </source>
</evidence>
<comment type="caution">
    <text evidence="4">The sequence shown here is derived from an EMBL/GenBank/DDBJ whole genome shotgun (WGS) entry which is preliminary data.</text>
</comment>
<dbReference type="InterPro" id="IPR019734">
    <property type="entry name" value="TPR_rpt"/>
</dbReference>
<organism evidence="4 5">
    <name type="scientific">Planotetraspora kaengkrachanensis</name>
    <dbReference type="NCBI Taxonomy" id="575193"/>
    <lineage>
        <taxon>Bacteria</taxon>
        <taxon>Bacillati</taxon>
        <taxon>Actinomycetota</taxon>
        <taxon>Actinomycetes</taxon>
        <taxon>Streptosporangiales</taxon>
        <taxon>Streptosporangiaceae</taxon>
        <taxon>Planotetraspora</taxon>
    </lineage>
</organism>
<dbReference type="Proteomes" id="UP000630097">
    <property type="component" value="Unassembled WGS sequence"/>
</dbReference>
<dbReference type="EMBL" id="BONV01000037">
    <property type="protein sequence ID" value="GIG83322.1"/>
    <property type="molecule type" value="Genomic_DNA"/>
</dbReference>
<proteinExistence type="predicted"/>
<gene>
    <name evidence="4" type="ORF">Pka01_64490</name>
</gene>
<keyword evidence="2" id="KW-0802">TPR repeat</keyword>
<feature type="domain" description="Novel STAND NTPase 1" evidence="3">
    <location>
        <begin position="13"/>
        <end position="389"/>
    </location>
</feature>
<dbReference type="Pfam" id="PF14559">
    <property type="entry name" value="TPR_19"/>
    <property type="match status" value="1"/>
</dbReference>
<name>A0A8J3VAF3_9ACTN</name>
<evidence type="ECO:0000313" key="4">
    <source>
        <dbReference type="EMBL" id="GIG83322.1"/>
    </source>
</evidence>
<dbReference type="PANTHER" id="PTHR45586">
    <property type="entry name" value="TPR REPEAT-CONTAINING PROTEIN PA4667"/>
    <property type="match status" value="1"/>
</dbReference>
<sequence>METSGRAHHTRDPYVGLRPFLREDSHLFFGRDRERHELSDLWQANRLTILHGASGVGKSSLIHAGVLPLLDPNKTDVLPVGRLSRGMTVPTAVLPDGGNPHVFALLSSWAPFTPPTQIAGITITEFLRRSPAKTDPYGDPLLTMLVIDQVEDLFADFGRRRHHCEGFLAQLAAALDSHPHARLLVAVSDDHLASVLKYGDRLAAIGHGRFAVGALTVTAALDACRRPLEETERSFAPGAAEALVDDLRTVRLGRPVSQKVVEIRDTVEPVQLQVVCAELWRSLPDDHDVITIDDVRASNVDRTLADYCDQMIDEVAGDHFNGETEKLRLRLRQIFINDLGTREIVYRGMTETSGLPNAVIRALADRHILRIEEDPVGGWVELSHDRLIQPLLRGGPIKRGDERSDPTEYLRAAELAMSEGQFGLAAKHAEEALRHIGTDTRLQGEIESFLGNIYDLAGNARESISHYRSAVQLFASLRGTDGAIAALLTAIARLCMRQGDLATALSELRAAVRQNPADLGVQTTLAWALWHSGRANAALDVLGNALNLEGNTAEALRARGEMYADLGEAGKAIQDLERVLPHHLPSTRAAYALALAMNGDVSEAMRLVPPTDREQDPAVLLRVARVLKSDGQHEKAAQLASRARRSTAQPGLPPHVAKVANQLSL</sequence>
<keyword evidence="1" id="KW-0677">Repeat</keyword>
<protein>
    <recommendedName>
        <fullName evidence="3">Novel STAND NTPase 1 domain-containing protein</fullName>
    </recommendedName>
</protein>
<dbReference type="InterPro" id="IPR011990">
    <property type="entry name" value="TPR-like_helical_dom_sf"/>
</dbReference>
<reference evidence="4 5" key="1">
    <citation type="submission" date="2021-01" db="EMBL/GenBank/DDBJ databases">
        <title>Whole genome shotgun sequence of Planotetraspora kaengkrachanensis NBRC 104272.</title>
        <authorList>
            <person name="Komaki H."/>
            <person name="Tamura T."/>
        </authorList>
    </citation>
    <scope>NUCLEOTIDE SEQUENCE [LARGE SCALE GENOMIC DNA]</scope>
    <source>
        <strain evidence="4 5">NBRC 104272</strain>
    </source>
</reference>
<evidence type="ECO:0000256" key="1">
    <source>
        <dbReference type="ARBA" id="ARBA00022737"/>
    </source>
</evidence>
<dbReference type="SMART" id="SM00028">
    <property type="entry name" value="TPR"/>
    <property type="match status" value="6"/>
</dbReference>
<dbReference type="PANTHER" id="PTHR45586:SF1">
    <property type="entry name" value="LIPOPOLYSACCHARIDE ASSEMBLY PROTEIN B"/>
    <property type="match status" value="1"/>
</dbReference>